<feature type="domain" description="Retrovirus-related Pol polyprotein from transposon TNT 1-94-like beta-barrel" evidence="1">
    <location>
        <begin position="5"/>
        <end position="74"/>
    </location>
</feature>
<evidence type="ECO:0000259" key="1">
    <source>
        <dbReference type="Pfam" id="PF22936"/>
    </source>
</evidence>
<dbReference type="Proteomes" id="UP000077266">
    <property type="component" value="Unassembled WGS sequence"/>
</dbReference>
<protein>
    <recommendedName>
        <fullName evidence="1">Retrovirus-related Pol polyprotein from transposon TNT 1-94-like beta-barrel domain-containing protein</fullName>
    </recommendedName>
</protein>
<dbReference type="OrthoDB" id="3251181at2759"/>
<dbReference type="Pfam" id="PF22936">
    <property type="entry name" value="Pol_BBD"/>
    <property type="match status" value="1"/>
</dbReference>
<dbReference type="InterPro" id="IPR054722">
    <property type="entry name" value="PolX-like_BBD"/>
</dbReference>
<dbReference type="InParanoid" id="A0A165I6K0"/>
<reference evidence="2 3" key="1">
    <citation type="journal article" date="2016" name="Mol. Biol. Evol.">
        <title>Comparative Genomics of Early-Diverging Mushroom-Forming Fungi Provides Insights into the Origins of Lignocellulose Decay Capabilities.</title>
        <authorList>
            <person name="Nagy L.G."/>
            <person name="Riley R."/>
            <person name="Tritt A."/>
            <person name="Adam C."/>
            <person name="Daum C."/>
            <person name="Floudas D."/>
            <person name="Sun H."/>
            <person name="Yadav J.S."/>
            <person name="Pangilinan J."/>
            <person name="Larsson K.H."/>
            <person name="Matsuura K."/>
            <person name="Barry K."/>
            <person name="Labutti K."/>
            <person name="Kuo R."/>
            <person name="Ohm R.A."/>
            <person name="Bhattacharya S.S."/>
            <person name="Shirouzu T."/>
            <person name="Yoshinaga Y."/>
            <person name="Martin F.M."/>
            <person name="Grigoriev I.V."/>
            <person name="Hibbett D.S."/>
        </authorList>
    </citation>
    <scope>NUCLEOTIDE SEQUENCE [LARGE SCALE GENOMIC DNA]</scope>
    <source>
        <strain evidence="2 3">HHB12029</strain>
    </source>
</reference>
<dbReference type="AlphaFoldDB" id="A0A165I6K0"/>
<accession>A0A165I6K0</accession>
<gene>
    <name evidence="2" type="ORF">EXIGLDRAFT_613635</name>
</gene>
<name>A0A165I6K0_EXIGL</name>
<organism evidence="2 3">
    <name type="scientific">Exidia glandulosa HHB12029</name>
    <dbReference type="NCBI Taxonomy" id="1314781"/>
    <lineage>
        <taxon>Eukaryota</taxon>
        <taxon>Fungi</taxon>
        <taxon>Dikarya</taxon>
        <taxon>Basidiomycota</taxon>
        <taxon>Agaricomycotina</taxon>
        <taxon>Agaricomycetes</taxon>
        <taxon>Auriculariales</taxon>
        <taxon>Exidiaceae</taxon>
        <taxon>Exidia</taxon>
    </lineage>
</organism>
<feature type="non-terminal residue" evidence="2">
    <location>
        <position position="81"/>
    </location>
</feature>
<evidence type="ECO:0000313" key="3">
    <source>
        <dbReference type="Proteomes" id="UP000077266"/>
    </source>
</evidence>
<dbReference type="EMBL" id="KV425998">
    <property type="protein sequence ID" value="KZV92972.1"/>
    <property type="molecule type" value="Genomic_DNA"/>
</dbReference>
<keyword evidence="3" id="KW-1185">Reference proteome</keyword>
<evidence type="ECO:0000313" key="2">
    <source>
        <dbReference type="EMBL" id="KZV92972.1"/>
    </source>
</evidence>
<sequence>MFYSRSVFDSKTFRILNPPVKVRFGDDSFVEATGTGDVLLQSPVNSEVRLAKALLVPAFTINLVSIGRLDKSGYSSTFAKG</sequence>
<proteinExistence type="predicted"/>